<evidence type="ECO:0000313" key="5">
    <source>
        <dbReference type="EMBL" id="PFX31326.1"/>
    </source>
</evidence>
<dbReference type="Gene3D" id="1.10.510.10">
    <property type="entry name" value="Transferase(Phosphotransferase) domain 1"/>
    <property type="match status" value="1"/>
</dbReference>
<dbReference type="GO" id="GO:0030424">
    <property type="term" value="C:axon"/>
    <property type="evidence" value="ECO:0007669"/>
    <property type="project" value="TreeGrafter"/>
</dbReference>
<dbReference type="SUPFAM" id="SSF48726">
    <property type="entry name" value="Immunoglobulin"/>
    <property type="match status" value="2"/>
</dbReference>
<keyword evidence="3" id="KW-0393">Immunoglobulin domain</keyword>
<dbReference type="GO" id="GO:0098632">
    <property type="term" value="F:cell-cell adhesion mediator activity"/>
    <property type="evidence" value="ECO:0007669"/>
    <property type="project" value="TreeGrafter"/>
</dbReference>
<evidence type="ECO:0000259" key="4">
    <source>
        <dbReference type="PROSITE" id="PS50835"/>
    </source>
</evidence>
<dbReference type="Pfam" id="PF24764">
    <property type="entry name" value="rva_4"/>
    <property type="match status" value="1"/>
</dbReference>
<dbReference type="SUPFAM" id="SSF56112">
    <property type="entry name" value="Protein kinase-like (PK-like)"/>
    <property type="match status" value="1"/>
</dbReference>
<evidence type="ECO:0000313" key="6">
    <source>
        <dbReference type="Proteomes" id="UP000225706"/>
    </source>
</evidence>
<dbReference type="Pfam" id="PF07714">
    <property type="entry name" value="PK_Tyr_Ser-Thr"/>
    <property type="match status" value="1"/>
</dbReference>
<proteinExistence type="predicted"/>
<name>A0A2B4SPM5_STYPI</name>
<dbReference type="AlphaFoldDB" id="A0A2B4SPM5"/>
<evidence type="ECO:0000256" key="3">
    <source>
        <dbReference type="ARBA" id="ARBA00023319"/>
    </source>
</evidence>
<organism evidence="5 6">
    <name type="scientific">Stylophora pistillata</name>
    <name type="common">Smooth cauliflower coral</name>
    <dbReference type="NCBI Taxonomy" id="50429"/>
    <lineage>
        <taxon>Eukaryota</taxon>
        <taxon>Metazoa</taxon>
        <taxon>Cnidaria</taxon>
        <taxon>Anthozoa</taxon>
        <taxon>Hexacorallia</taxon>
        <taxon>Scleractinia</taxon>
        <taxon>Astrocoeniina</taxon>
        <taxon>Pocilloporidae</taxon>
        <taxon>Stylophora</taxon>
    </lineage>
</organism>
<evidence type="ECO:0000256" key="1">
    <source>
        <dbReference type="ARBA" id="ARBA00004167"/>
    </source>
</evidence>
<gene>
    <name evidence="5" type="primary">Lsamp</name>
    <name evidence="5" type="ORF">AWC38_SpisGene3837</name>
</gene>
<accession>A0A2B4SPM5</accession>
<dbReference type="InterPro" id="IPR013783">
    <property type="entry name" value="Ig-like_fold"/>
</dbReference>
<dbReference type="InterPro" id="IPR007110">
    <property type="entry name" value="Ig-like_dom"/>
</dbReference>
<dbReference type="InterPro" id="IPR003599">
    <property type="entry name" value="Ig_sub"/>
</dbReference>
<dbReference type="GO" id="GO:0004672">
    <property type="term" value="F:protein kinase activity"/>
    <property type="evidence" value="ECO:0007669"/>
    <property type="project" value="InterPro"/>
</dbReference>
<feature type="domain" description="Ig-like" evidence="4">
    <location>
        <begin position="126"/>
        <end position="211"/>
    </location>
</feature>
<sequence length="521" mass="58420">MKANSIAPSRSGFFLHRNHQLTKSVIFPTEITNQRTVLAEPPKISLSSVQGSYREGAFVNVNCTASGIPEPAVTWIRDGTVISSGKGAALLKFNSLKRTDGGWYLCVANNTADTITNHTVLLVYYPPIIENVTTSSSKSSIGQTVTLKCLSDGVPTPILTWYKPNGMEIRRIRARENKAQVTLREDQDFGDYKCIAANGLSPSDDRIVKITQISGSPYPRLDGKKVAKLLQQDYRMPKPQHVDDELYQIMMRCWQNDPDVRPAFTELRNQLKDMEAKHKFGCLREALQHVTIKVPKDQKFGVNLNISQDGFESLKELIIHRSHVIVDITFPRGLSVFSQSRGEISTSLPDVGGLAVGDIDLTNGSLSVPWFVHVFNVEDSGNLNIEDPTNMFALHFVFLPRLNKALHEYQETFNHHGIRTANSWSPYQMWMNGMLHDDNPLSHGGLDEDPDDLVFYGHYPQGPSPFDDSDNNVTISPIEIHKQDEVLQILQQEIDPLKPSTDMGIDIYIDALDLVNQVLHM</sequence>
<dbReference type="PANTHER" id="PTHR10075">
    <property type="entry name" value="BASIGIN RELATED"/>
    <property type="match status" value="1"/>
</dbReference>
<dbReference type="PANTHER" id="PTHR10075:SF100">
    <property type="entry name" value="FASCICLIN-2"/>
    <property type="match status" value="1"/>
</dbReference>
<dbReference type="GO" id="GO:0005886">
    <property type="term" value="C:plasma membrane"/>
    <property type="evidence" value="ECO:0007669"/>
    <property type="project" value="TreeGrafter"/>
</dbReference>
<keyword evidence="6" id="KW-1185">Reference proteome</keyword>
<dbReference type="Gene3D" id="2.60.40.10">
    <property type="entry name" value="Immunoglobulins"/>
    <property type="match status" value="2"/>
</dbReference>
<dbReference type="GO" id="GO:0070593">
    <property type="term" value="P:dendrite self-avoidance"/>
    <property type="evidence" value="ECO:0007669"/>
    <property type="project" value="TreeGrafter"/>
</dbReference>
<dbReference type="InterPro" id="IPR011009">
    <property type="entry name" value="Kinase-like_dom_sf"/>
</dbReference>
<dbReference type="OrthoDB" id="5963605at2759"/>
<dbReference type="PROSITE" id="PS50835">
    <property type="entry name" value="IG_LIKE"/>
    <property type="match status" value="2"/>
</dbReference>
<comment type="subcellular location">
    <subcellularLocation>
        <location evidence="1">Membrane</location>
        <topology evidence="1">Single-pass membrane protein</topology>
    </subcellularLocation>
</comment>
<dbReference type="InterPro" id="IPR058913">
    <property type="entry name" value="Integrase_dom_put"/>
</dbReference>
<dbReference type="GO" id="GO:0007156">
    <property type="term" value="P:homophilic cell adhesion via plasma membrane adhesion molecules"/>
    <property type="evidence" value="ECO:0007669"/>
    <property type="project" value="TreeGrafter"/>
</dbReference>
<feature type="domain" description="Ig-like" evidence="4">
    <location>
        <begin position="42"/>
        <end position="116"/>
    </location>
</feature>
<dbReference type="EMBL" id="LSMT01000037">
    <property type="protein sequence ID" value="PFX31326.1"/>
    <property type="molecule type" value="Genomic_DNA"/>
</dbReference>
<evidence type="ECO:0000256" key="2">
    <source>
        <dbReference type="ARBA" id="ARBA00023180"/>
    </source>
</evidence>
<dbReference type="SMART" id="SM00408">
    <property type="entry name" value="IGc2"/>
    <property type="match status" value="2"/>
</dbReference>
<reference evidence="6" key="1">
    <citation type="journal article" date="2017" name="bioRxiv">
        <title>Comparative analysis of the genomes of Stylophora pistillata and Acropora digitifera provides evidence for extensive differences between species of corals.</title>
        <authorList>
            <person name="Voolstra C.R."/>
            <person name="Li Y."/>
            <person name="Liew Y.J."/>
            <person name="Baumgarten S."/>
            <person name="Zoccola D."/>
            <person name="Flot J.-F."/>
            <person name="Tambutte S."/>
            <person name="Allemand D."/>
            <person name="Aranda M."/>
        </authorList>
    </citation>
    <scope>NUCLEOTIDE SEQUENCE [LARGE SCALE GENOMIC DNA]</scope>
</reference>
<comment type="caution">
    <text evidence="5">The sequence shown here is derived from an EMBL/GenBank/DDBJ whole genome shotgun (WGS) entry which is preliminary data.</text>
</comment>
<dbReference type="CDD" id="cd00096">
    <property type="entry name" value="Ig"/>
    <property type="match status" value="1"/>
</dbReference>
<dbReference type="Pfam" id="PF13927">
    <property type="entry name" value="Ig_3"/>
    <property type="match status" value="2"/>
</dbReference>
<dbReference type="InterPro" id="IPR036179">
    <property type="entry name" value="Ig-like_dom_sf"/>
</dbReference>
<keyword evidence="2" id="KW-0325">Glycoprotein</keyword>
<dbReference type="Proteomes" id="UP000225706">
    <property type="component" value="Unassembled WGS sequence"/>
</dbReference>
<dbReference type="GO" id="GO:0007411">
    <property type="term" value="P:axon guidance"/>
    <property type="evidence" value="ECO:0007669"/>
    <property type="project" value="TreeGrafter"/>
</dbReference>
<dbReference type="SMART" id="SM00409">
    <property type="entry name" value="IG"/>
    <property type="match status" value="2"/>
</dbReference>
<dbReference type="InterPro" id="IPR003598">
    <property type="entry name" value="Ig_sub2"/>
</dbReference>
<protein>
    <submittedName>
        <fullName evidence="5">Limbic system-associated membrane protein</fullName>
    </submittedName>
</protein>
<dbReference type="InterPro" id="IPR001245">
    <property type="entry name" value="Ser-Thr/Tyr_kinase_cat_dom"/>
</dbReference>